<dbReference type="GO" id="GO:0009245">
    <property type="term" value="P:lipid A biosynthetic process"/>
    <property type="evidence" value="ECO:0007669"/>
    <property type="project" value="TreeGrafter"/>
</dbReference>
<evidence type="ECO:0000259" key="4">
    <source>
        <dbReference type="Pfam" id="PF00149"/>
    </source>
</evidence>
<sequence>MKNKFILLVTIIIAIFMFIYVENNFLEINKLEVMSNRIPASFNGYKIVHLSDLHNKTFGKNQKQLVDKIQKLKPDIIVFTGDIVDIRRYNEEPSILLIERLSKIAPVYYVPGNHEIGSGKLKNLQLRLEKAGAIVLRNESVRITKNKEQILISGIDDPNAVKGNKNENEKIQSEINLTYKEEFKDNYRILLSHRPEKLSVYAKNKFDLVFSGHAHGGQVRIPFIGGLIAPQQGFFPKYTSGKYIKESTVMIVSRGLGNSKAPVRVFNRPEIILTTLNKTN</sequence>
<dbReference type="EMBL" id="LHUR01000042">
    <property type="protein sequence ID" value="KOA18285.1"/>
    <property type="molecule type" value="Genomic_DNA"/>
</dbReference>
<dbReference type="GO" id="GO:0046872">
    <property type="term" value="F:metal ion binding"/>
    <property type="evidence" value="ECO:0007669"/>
    <property type="project" value="UniProtKB-KW"/>
</dbReference>
<evidence type="ECO:0000256" key="3">
    <source>
        <dbReference type="SAM" id="Phobius"/>
    </source>
</evidence>
<dbReference type="GO" id="GO:0008758">
    <property type="term" value="F:UDP-2,3-diacylglucosamine hydrolase activity"/>
    <property type="evidence" value="ECO:0007669"/>
    <property type="project" value="TreeGrafter"/>
</dbReference>
<reference evidence="6" key="1">
    <citation type="submission" date="2015-08" db="EMBL/GenBank/DDBJ databases">
        <title>Genome sequence of the strict anaerobe Clostridium homopropionicum LuHBu1 (DSM 5847T).</title>
        <authorList>
            <person name="Poehlein A."/>
            <person name="Beck M."/>
            <person name="Schiel-Bengelsdorf B."/>
            <person name="Bengelsdorf F.R."/>
            <person name="Daniel R."/>
            <person name="Duerre P."/>
        </authorList>
    </citation>
    <scope>NUCLEOTIDE SEQUENCE [LARGE SCALE GENOMIC DNA]</scope>
    <source>
        <strain evidence="6">DSM 5847</strain>
    </source>
</reference>
<gene>
    <name evidence="5" type="ORF">CLHOM_31820</name>
</gene>
<dbReference type="EC" id="3.1.-.-" evidence="5"/>
<comment type="caution">
    <text evidence="5">The sequence shown here is derived from an EMBL/GenBank/DDBJ whole genome shotgun (WGS) entry which is preliminary data.</text>
</comment>
<feature type="domain" description="Calcineurin-like phosphoesterase" evidence="4">
    <location>
        <begin position="46"/>
        <end position="216"/>
    </location>
</feature>
<keyword evidence="3" id="KW-1133">Transmembrane helix</keyword>
<keyword evidence="3" id="KW-0472">Membrane</keyword>
<dbReference type="SUPFAM" id="SSF56300">
    <property type="entry name" value="Metallo-dependent phosphatases"/>
    <property type="match status" value="1"/>
</dbReference>
<proteinExistence type="predicted"/>
<dbReference type="CDD" id="cd07385">
    <property type="entry name" value="MPP_YkuE_C"/>
    <property type="match status" value="1"/>
</dbReference>
<protein>
    <submittedName>
        <fullName evidence="5">Putative metallophosphoesterase</fullName>
        <ecNumber evidence="5">3.1.-.-</ecNumber>
    </submittedName>
</protein>
<dbReference type="Gene3D" id="3.60.21.10">
    <property type="match status" value="1"/>
</dbReference>
<dbReference type="RefSeq" id="WP_052222635.1">
    <property type="nucleotide sequence ID" value="NZ_LHUR01000042.1"/>
</dbReference>
<evidence type="ECO:0000313" key="6">
    <source>
        <dbReference type="Proteomes" id="UP000037043"/>
    </source>
</evidence>
<dbReference type="STRING" id="36844.SAMN04488501_101302"/>
<dbReference type="GO" id="GO:0016020">
    <property type="term" value="C:membrane"/>
    <property type="evidence" value="ECO:0007669"/>
    <property type="project" value="GOC"/>
</dbReference>
<keyword evidence="1" id="KW-0479">Metal-binding</keyword>
<dbReference type="Pfam" id="PF00149">
    <property type="entry name" value="Metallophos"/>
    <property type="match status" value="1"/>
</dbReference>
<name>A0A0L6Z5P3_9CLOT</name>
<keyword evidence="3" id="KW-0812">Transmembrane</keyword>
<dbReference type="PANTHER" id="PTHR31302:SF31">
    <property type="entry name" value="PHOSPHODIESTERASE YAEI"/>
    <property type="match status" value="1"/>
</dbReference>
<feature type="transmembrane region" description="Helical" evidence="3">
    <location>
        <begin position="5"/>
        <end position="21"/>
    </location>
</feature>
<dbReference type="PANTHER" id="PTHR31302">
    <property type="entry name" value="TRANSMEMBRANE PROTEIN WITH METALLOPHOSPHOESTERASE DOMAIN-RELATED"/>
    <property type="match status" value="1"/>
</dbReference>
<evidence type="ECO:0000256" key="1">
    <source>
        <dbReference type="ARBA" id="ARBA00022723"/>
    </source>
</evidence>
<organism evidence="5 6">
    <name type="scientific">Clostridium homopropionicum DSM 5847</name>
    <dbReference type="NCBI Taxonomy" id="1121318"/>
    <lineage>
        <taxon>Bacteria</taxon>
        <taxon>Bacillati</taxon>
        <taxon>Bacillota</taxon>
        <taxon>Clostridia</taxon>
        <taxon>Eubacteriales</taxon>
        <taxon>Clostridiaceae</taxon>
        <taxon>Clostridium</taxon>
    </lineage>
</organism>
<evidence type="ECO:0000313" key="5">
    <source>
        <dbReference type="EMBL" id="KOA18285.1"/>
    </source>
</evidence>
<dbReference type="AlphaFoldDB" id="A0A0L6Z5P3"/>
<dbReference type="PATRIC" id="fig|1121318.3.peg.3181"/>
<dbReference type="InterPro" id="IPR004843">
    <property type="entry name" value="Calcineurin-like_PHP"/>
</dbReference>
<accession>A0A0L6Z5P3</accession>
<dbReference type="Proteomes" id="UP000037043">
    <property type="component" value="Unassembled WGS sequence"/>
</dbReference>
<keyword evidence="2 5" id="KW-0378">Hydrolase</keyword>
<evidence type="ECO:0000256" key="2">
    <source>
        <dbReference type="ARBA" id="ARBA00022801"/>
    </source>
</evidence>
<dbReference type="InterPro" id="IPR051158">
    <property type="entry name" value="Metallophosphoesterase_sf"/>
</dbReference>
<dbReference type="InterPro" id="IPR029052">
    <property type="entry name" value="Metallo-depent_PP-like"/>
</dbReference>
<keyword evidence="6" id="KW-1185">Reference proteome</keyword>